<feature type="transmembrane region" description="Helical" evidence="1">
    <location>
        <begin position="12"/>
        <end position="30"/>
    </location>
</feature>
<organism evidence="3 4">
    <name type="scientific">Microbacterium aurantiacum</name>
    <dbReference type="NCBI Taxonomy" id="162393"/>
    <lineage>
        <taxon>Bacteria</taxon>
        <taxon>Bacillati</taxon>
        <taxon>Actinomycetota</taxon>
        <taxon>Actinomycetes</taxon>
        <taxon>Micrococcales</taxon>
        <taxon>Microbacteriaceae</taxon>
        <taxon>Microbacterium</taxon>
    </lineage>
</organism>
<feature type="transmembrane region" description="Helical" evidence="1">
    <location>
        <begin position="50"/>
        <end position="70"/>
    </location>
</feature>
<proteinExistence type="predicted"/>
<evidence type="ECO:0000256" key="1">
    <source>
        <dbReference type="SAM" id="Phobius"/>
    </source>
</evidence>
<accession>A0ABT8FVN9</accession>
<dbReference type="Pfam" id="PF02517">
    <property type="entry name" value="Rce1-like"/>
    <property type="match status" value="1"/>
</dbReference>
<evidence type="ECO:0000313" key="4">
    <source>
        <dbReference type="Proteomes" id="UP001172731"/>
    </source>
</evidence>
<keyword evidence="4" id="KW-1185">Reference proteome</keyword>
<dbReference type="EMBL" id="JAHWXI010000016">
    <property type="protein sequence ID" value="MDN4465290.1"/>
    <property type="molecule type" value="Genomic_DNA"/>
</dbReference>
<reference evidence="3" key="1">
    <citation type="submission" date="2021-06" db="EMBL/GenBank/DDBJ databases">
        <title>Genome-based taxonomic framework of Microbacterium strains isolated from marine environment, the description of four new species and reclassification of four preexisting species.</title>
        <authorList>
            <person name="Lee S.D."/>
            <person name="Kim S.-M."/>
            <person name="Byeon Y.-S."/>
            <person name="Yang H.L."/>
            <person name="Kim I.S."/>
        </authorList>
    </citation>
    <scope>NUCLEOTIDE SEQUENCE</scope>
    <source>
        <strain evidence="3">KACC 20510</strain>
    </source>
</reference>
<dbReference type="Proteomes" id="UP001172731">
    <property type="component" value="Unassembled WGS sequence"/>
</dbReference>
<protein>
    <submittedName>
        <fullName evidence="3">CPBP family intramembrane metalloprotease</fullName>
        <ecNumber evidence="3">3.4.24.-</ecNumber>
    </submittedName>
</protein>
<keyword evidence="1" id="KW-1133">Transmembrane helix</keyword>
<dbReference type="GO" id="GO:0008237">
    <property type="term" value="F:metallopeptidase activity"/>
    <property type="evidence" value="ECO:0007669"/>
    <property type="project" value="UniProtKB-KW"/>
</dbReference>
<gene>
    <name evidence="3" type="ORF">KZC48_12895</name>
</gene>
<keyword evidence="3" id="KW-0645">Protease</keyword>
<evidence type="ECO:0000259" key="2">
    <source>
        <dbReference type="Pfam" id="PF02517"/>
    </source>
</evidence>
<keyword evidence="3" id="KW-0378">Hydrolase</keyword>
<dbReference type="InterPro" id="IPR003675">
    <property type="entry name" value="Rce1/LyrA-like_dom"/>
</dbReference>
<feature type="transmembrane region" description="Helical" evidence="1">
    <location>
        <begin position="189"/>
        <end position="206"/>
    </location>
</feature>
<dbReference type="EC" id="3.4.24.-" evidence="3"/>
<comment type="caution">
    <text evidence="3">The sequence shown here is derived from an EMBL/GenBank/DDBJ whole genome shotgun (WGS) entry which is preliminary data.</text>
</comment>
<sequence length="238" mass="26084">MQERATLRIAKLVAFSLVIILLAGLLFVIADRPFIVLRPFDNEIANGMLSYQVSALPVAGLALLVTWVFAGRVRLRYLNPRRTGEMRPLLGSSAGGRWESDGWVLGLIMVGIVAAVTFFQFQPGGFTFHWAAIVLAVPLAAMNAFTEESVFRLPFVTMGDNDTGSRTYGLVMSAIVFGGFHYWGVAPNGILGVVMSTFLGFILAKSMQETRGFFWAFMIHFALDVPILIFVLNQTPGG</sequence>
<evidence type="ECO:0000313" key="3">
    <source>
        <dbReference type="EMBL" id="MDN4465290.1"/>
    </source>
</evidence>
<feature type="transmembrane region" description="Helical" evidence="1">
    <location>
        <begin position="213"/>
        <end position="232"/>
    </location>
</feature>
<keyword evidence="1" id="KW-0812">Transmembrane</keyword>
<dbReference type="RefSeq" id="WP_301135175.1">
    <property type="nucleotide sequence ID" value="NZ_BAAAUQ010000045.1"/>
</dbReference>
<feature type="transmembrane region" description="Helical" evidence="1">
    <location>
        <begin position="102"/>
        <end position="121"/>
    </location>
</feature>
<feature type="domain" description="CAAX prenyl protease 2/Lysostaphin resistance protein A-like" evidence="2">
    <location>
        <begin position="131"/>
        <end position="225"/>
    </location>
</feature>
<keyword evidence="3" id="KW-0482">Metalloprotease</keyword>
<name>A0ABT8FVN9_9MICO</name>
<keyword evidence="1" id="KW-0472">Membrane</keyword>